<evidence type="ECO:0000313" key="4">
    <source>
        <dbReference type="Proteomes" id="UP000800092"/>
    </source>
</evidence>
<dbReference type="AlphaFoldDB" id="A0A6A6GYH9"/>
<sequence length="284" mass="29199">MYFTKSIAVAILAFSPSVVLGQSTGQTNGQNTVQLGAGGNLMFTPNMMTVQQGDNVTFAFMSAAHGVMSTSLSQPNVADNQVYSGIIPVDNTTPTPPGKKLPKNKLRIRGAGPIGYVQEENVEEEKRGLAALLGGGANGNNAKNGNNGNAKANNGQLTVQNSGQQGVATFSVQMNTVGMQAFVCPAAQHAANGMIMMVNVLPAAGAAPTKEKRQSSDAQLQQALTNYLAVGQKQKTVVPTAQPGTGGQLNAVAASVAQTQSKNGKPKKNSQGQVANAPVFTGDT</sequence>
<dbReference type="Gene3D" id="2.60.40.420">
    <property type="entry name" value="Cupredoxins - blue copper proteins"/>
    <property type="match status" value="1"/>
</dbReference>
<keyword evidence="2" id="KW-0732">Signal</keyword>
<evidence type="ECO:0008006" key="5">
    <source>
        <dbReference type="Google" id="ProtNLM"/>
    </source>
</evidence>
<evidence type="ECO:0000313" key="3">
    <source>
        <dbReference type="EMBL" id="KAF2230864.1"/>
    </source>
</evidence>
<keyword evidence="4" id="KW-1185">Reference proteome</keyword>
<evidence type="ECO:0000256" key="2">
    <source>
        <dbReference type="SAM" id="SignalP"/>
    </source>
</evidence>
<dbReference type="OrthoDB" id="2331100at2759"/>
<reference evidence="3" key="1">
    <citation type="journal article" date="2020" name="Stud. Mycol.">
        <title>101 Dothideomycetes genomes: a test case for predicting lifestyles and emergence of pathogens.</title>
        <authorList>
            <person name="Haridas S."/>
            <person name="Albert R."/>
            <person name="Binder M."/>
            <person name="Bloem J."/>
            <person name="Labutti K."/>
            <person name="Salamov A."/>
            <person name="Andreopoulos B."/>
            <person name="Baker S."/>
            <person name="Barry K."/>
            <person name="Bills G."/>
            <person name="Bluhm B."/>
            <person name="Cannon C."/>
            <person name="Castanera R."/>
            <person name="Culley D."/>
            <person name="Daum C."/>
            <person name="Ezra D."/>
            <person name="Gonzalez J."/>
            <person name="Henrissat B."/>
            <person name="Kuo A."/>
            <person name="Liang C."/>
            <person name="Lipzen A."/>
            <person name="Lutzoni F."/>
            <person name="Magnuson J."/>
            <person name="Mondo S."/>
            <person name="Nolan M."/>
            <person name="Ohm R."/>
            <person name="Pangilinan J."/>
            <person name="Park H.-J."/>
            <person name="Ramirez L."/>
            <person name="Alfaro M."/>
            <person name="Sun H."/>
            <person name="Tritt A."/>
            <person name="Yoshinaga Y."/>
            <person name="Zwiers L.-H."/>
            <person name="Turgeon B."/>
            <person name="Goodwin S."/>
            <person name="Spatafora J."/>
            <person name="Crous P."/>
            <person name="Grigoriev I."/>
        </authorList>
    </citation>
    <scope>NUCLEOTIDE SEQUENCE</scope>
    <source>
        <strain evidence="3">Tuck. ex Michener</strain>
    </source>
</reference>
<proteinExistence type="predicted"/>
<dbReference type="SUPFAM" id="SSF49503">
    <property type="entry name" value="Cupredoxins"/>
    <property type="match status" value="1"/>
</dbReference>
<feature type="region of interest" description="Disordered" evidence="1">
    <location>
        <begin position="255"/>
        <end position="284"/>
    </location>
</feature>
<feature type="signal peptide" evidence="2">
    <location>
        <begin position="1"/>
        <end position="21"/>
    </location>
</feature>
<dbReference type="Proteomes" id="UP000800092">
    <property type="component" value="Unassembled WGS sequence"/>
</dbReference>
<organism evidence="3 4">
    <name type="scientific">Viridothelium virens</name>
    <name type="common">Speckled blister lichen</name>
    <name type="synonym">Trypethelium virens</name>
    <dbReference type="NCBI Taxonomy" id="1048519"/>
    <lineage>
        <taxon>Eukaryota</taxon>
        <taxon>Fungi</taxon>
        <taxon>Dikarya</taxon>
        <taxon>Ascomycota</taxon>
        <taxon>Pezizomycotina</taxon>
        <taxon>Dothideomycetes</taxon>
        <taxon>Dothideomycetes incertae sedis</taxon>
        <taxon>Trypetheliales</taxon>
        <taxon>Trypetheliaceae</taxon>
        <taxon>Viridothelium</taxon>
    </lineage>
</organism>
<gene>
    <name evidence="3" type="ORF">EV356DRAFT_323161</name>
</gene>
<dbReference type="InterPro" id="IPR008972">
    <property type="entry name" value="Cupredoxin"/>
</dbReference>
<evidence type="ECO:0000256" key="1">
    <source>
        <dbReference type="SAM" id="MobiDB-lite"/>
    </source>
</evidence>
<feature type="chain" id="PRO_5025480010" description="Cupredoxin" evidence="2">
    <location>
        <begin position="22"/>
        <end position="284"/>
    </location>
</feature>
<name>A0A6A6GYH9_VIRVR</name>
<accession>A0A6A6GYH9</accession>
<dbReference type="EMBL" id="ML991835">
    <property type="protein sequence ID" value="KAF2230864.1"/>
    <property type="molecule type" value="Genomic_DNA"/>
</dbReference>
<feature type="compositionally biased region" description="Polar residues" evidence="1">
    <location>
        <begin position="256"/>
        <end position="274"/>
    </location>
</feature>
<protein>
    <recommendedName>
        <fullName evidence="5">Cupredoxin</fullName>
    </recommendedName>
</protein>